<accession>A0A1G9U7Z2</accession>
<name>A0A1G9U7Z2_9BACL</name>
<dbReference type="Proteomes" id="UP000199544">
    <property type="component" value="Unassembled WGS sequence"/>
</dbReference>
<dbReference type="Pfam" id="PF25198">
    <property type="entry name" value="Spore_GerAC_N"/>
    <property type="match status" value="1"/>
</dbReference>
<dbReference type="AlphaFoldDB" id="A0A1G9U7Z2"/>
<comment type="similarity">
    <text evidence="2">Belongs to the GerABKC lipoprotein family.</text>
</comment>
<keyword evidence="3" id="KW-0309">Germination</keyword>
<dbReference type="Gene3D" id="3.30.300.210">
    <property type="entry name" value="Nutrient germinant receptor protein C, domain 3"/>
    <property type="match status" value="1"/>
</dbReference>
<proteinExistence type="inferred from homology"/>
<dbReference type="GO" id="GO:0009847">
    <property type="term" value="P:spore germination"/>
    <property type="evidence" value="ECO:0007669"/>
    <property type="project" value="InterPro"/>
</dbReference>
<evidence type="ECO:0000256" key="1">
    <source>
        <dbReference type="ARBA" id="ARBA00004635"/>
    </source>
</evidence>
<evidence type="ECO:0000256" key="2">
    <source>
        <dbReference type="ARBA" id="ARBA00007886"/>
    </source>
</evidence>
<dbReference type="PANTHER" id="PTHR35789">
    <property type="entry name" value="SPORE GERMINATION PROTEIN B3"/>
    <property type="match status" value="1"/>
</dbReference>
<feature type="domain" description="Spore germination GerAC-like C-terminal" evidence="8">
    <location>
        <begin position="199"/>
        <end position="357"/>
    </location>
</feature>
<evidence type="ECO:0000256" key="5">
    <source>
        <dbReference type="ARBA" id="ARBA00023136"/>
    </source>
</evidence>
<keyword evidence="7" id="KW-0449">Lipoprotein</keyword>
<dbReference type="PANTHER" id="PTHR35789:SF1">
    <property type="entry name" value="SPORE GERMINATION PROTEIN B3"/>
    <property type="match status" value="1"/>
</dbReference>
<dbReference type="EMBL" id="FNHW01000001">
    <property type="protein sequence ID" value="SDM56107.1"/>
    <property type="molecule type" value="Genomic_DNA"/>
</dbReference>
<dbReference type="NCBIfam" id="TIGR02887">
    <property type="entry name" value="spore_ger_x_C"/>
    <property type="match status" value="1"/>
</dbReference>
<evidence type="ECO:0000313" key="10">
    <source>
        <dbReference type="EMBL" id="SDM56107.1"/>
    </source>
</evidence>
<protein>
    <submittedName>
        <fullName evidence="10">Spore germination protein</fullName>
    </submittedName>
</protein>
<dbReference type="InterPro" id="IPR046953">
    <property type="entry name" value="Spore_GerAC-like_C"/>
</dbReference>
<comment type="subcellular location">
    <subcellularLocation>
        <location evidence="1">Membrane</location>
        <topology evidence="1">Lipid-anchor</topology>
    </subcellularLocation>
</comment>
<evidence type="ECO:0000259" key="9">
    <source>
        <dbReference type="Pfam" id="PF25198"/>
    </source>
</evidence>
<dbReference type="GO" id="GO:0016020">
    <property type="term" value="C:membrane"/>
    <property type="evidence" value="ECO:0007669"/>
    <property type="project" value="UniProtKB-SubCell"/>
</dbReference>
<evidence type="ECO:0000256" key="6">
    <source>
        <dbReference type="ARBA" id="ARBA00023139"/>
    </source>
</evidence>
<reference evidence="11" key="1">
    <citation type="submission" date="2016-10" db="EMBL/GenBank/DDBJ databases">
        <authorList>
            <person name="Varghese N."/>
            <person name="Submissions S."/>
        </authorList>
    </citation>
    <scope>NUCLEOTIDE SEQUENCE [LARGE SCALE GENOMIC DNA]</scope>
    <source>
        <strain evidence="11">CGMCC 1.6854</strain>
    </source>
</reference>
<dbReference type="InterPro" id="IPR057336">
    <property type="entry name" value="GerAC_N"/>
</dbReference>
<feature type="domain" description="Spore germination protein N-terminal" evidence="9">
    <location>
        <begin position="22"/>
        <end position="189"/>
    </location>
</feature>
<keyword evidence="5" id="KW-0472">Membrane</keyword>
<gene>
    <name evidence="10" type="ORF">SAMN04488137_0764</name>
</gene>
<dbReference type="PROSITE" id="PS51257">
    <property type="entry name" value="PROKAR_LIPOPROTEIN"/>
    <property type="match status" value="1"/>
</dbReference>
<dbReference type="Pfam" id="PF05504">
    <property type="entry name" value="Spore_GerAC"/>
    <property type="match status" value="1"/>
</dbReference>
<evidence type="ECO:0000259" key="8">
    <source>
        <dbReference type="Pfam" id="PF05504"/>
    </source>
</evidence>
<organism evidence="10 11">
    <name type="scientific">Fictibacillus solisalsi</name>
    <dbReference type="NCBI Taxonomy" id="459525"/>
    <lineage>
        <taxon>Bacteria</taxon>
        <taxon>Bacillati</taxon>
        <taxon>Bacillota</taxon>
        <taxon>Bacilli</taxon>
        <taxon>Bacillales</taxon>
        <taxon>Fictibacillaceae</taxon>
        <taxon>Fictibacillus</taxon>
    </lineage>
</organism>
<dbReference type="RefSeq" id="WP_090232676.1">
    <property type="nucleotide sequence ID" value="NZ_FNHW01000001.1"/>
</dbReference>
<keyword evidence="11" id="KW-1185">Reference proteome</keyword>
<evidence type="ECO:0000256" key="7">
    <source>
        <dbReference type="ARBA" id="ARBA00023288"/>
    </source>
</evidence>
<sequence>MPKAKLMMAAILLFLVGCTPQKQVLEDIQLVGVVGYDDASGNKIQATVSVPTTEGGSEQAVLSSTTYSARSHTSRNIRQILQAETPKPFASGRVSVIIFNEELASRGITKIIDSLQRDPSVGRNIYLAVAKGSTKDMLSKEYPVGEIVPAYLKRMIEQNMELTFPRANFHHFNYSYYGKGSDPFMPLLEEKHGHIRIAGVALFDHSKYVDHISFEDSFIFKLLYQNFRQGSHEYKLGKENYLTLENLSSHVNYDIYNANTNPKINITIRVTGKVNDAAGTPLYQEKKIKMIEKTIQKQTEQDAEKMVDRLQKKGIDPLGLGDRARSRARRFDFKEWNQKYPDIPVHVKAKIKVTQGGIVE</sequence>
<evidence type="ECO:0000313" key="11">
    <source>
        <dbReference type="Proteomes" id="UP000199544"/>
    </source>
</evidence>
<dbReference type="OrthoDB" id="2592518at2"/>
<dbReference type="STRING" id="459525.SAMN04488137_0764"/>
<keyword evidence="6" id="KW-0564">Palmitate</keyword>
<evidence type="ECO:0000256" key="3">
    <source>
        <dbReference type="ARBA" id="ARBA00022544"/>
    </source>
</evidence>
<dbReference type="InterPro" id="IPR008844">
    <property type="entry name" value="Spore_GerAC-like"/>
</dbReference>
<dbReference type="InterPro" id="IPR038501">
    <property type="entry name" value="Spore_GerAC_C_sf"/>
</dbReference>
<evidence type="ECO:0000256" key="4">
    <source>
        <dbReference type="ARBA" id="ARBA00022729"/>
    </source>
</evidence>
<keyword evidence="4" id="KW-0732">Signal</keyword>